<dbReference type="InterPro" id="IPR009317">
    <property type="entry name" value="ChaB"/>
</dbReference>
<dbReference type="AlphaFoldDB" id="A0A7S8EC75"/>
<sequence>MYNNVSELPRELRDSLPPEAQDLYLEVYNTAWQNYEEREEVEDNGDRETVSHNAAWDEVQKEFVRQGNAWEPR</sequence>
<name>A0A7S8EC75_9CHLR</name>
<evidence type="ECO:0000313" key="2">
    <source>
        <dbReference type="Proteomes" id="UP000594468"/>
    </source>
</evidence>
<dbReference type="KEGG" id="pmet:G4Y79_06650"/>
<dbReference type="RefSeq" id="WP_195172117.1">
    <property type="nucleotide sequence ID" value="NZ_CP062983.1"/>
</dbReference>
<reference evidence="1 2" key="1">
    <citation type="submission" date="2020-02" db="EMBL/GenBank/DDBJ databases">
        <authorList>
            <person name="Zheng R.K."/>
            <person name="Sun C.M."/>
        </authorList>
    </citation>
    <scope>NUCLEOTIDE SEQUENCE [LARGE SCALE GENOMIC DNA]</scope>
    <source>
        <strain evidence="2">rifampicinis</strain>
    </source>
</reference>
<dbReference type="SUPFAM" id="SSF140376">
    <property type="entry name" value="ChaB-like"/>
    <property type="match status" value="1"/>
</dbReference>
<protein>
    <submittedName>
        <fullName evidence="1">ChaB family protein</fullName>
    </submittedName>
</protein>
<evidence type="ECO:0000313" key="1">
    <source>
        <dbReference type="EMBL" id="QPC84053.1"/>
    </source>
</evidence>
<dbReference type="InterPro" id="IPR037205">
    <property type="entry name" value="ChaB_sf"/>
</dbReference>
<organism evidence="1 2">
    <name type="scientific">Phototrophicus methaneseepsis</name>
    <dbReference type="NCBI Taxonomy" id="2710758"/>
    <lineage>
        <taxon>Bacteria</taxon>
        <taxon>Bacillati</taxon>
        <taxon>Chloroflexota</taxon>
        <taxon>Candidatus Thermofontia</taxon>
        <taxon>Phototrophicales</taxon>
        <taxon>Phototrophicaceae</taxon>
        <taxon>Phototrophicus</taxon>
    </lineage>
</organism>
<dbReference type="Gene3D" id="1.10.1740.70">
    <property type="entry name" value="ChaB"/>
    <property type="match status" value="1"/>
</dbReference>
<dbReference type="EMBL" id="CP062983">
    <property type="protein sequence ID" value="QPC84053.1"/>
    <property type="molecule type" value="Genomic_DNA"/>
</dbReference>
<dbReference type="Pfam" id="PF06150">
    <property type="entry name" value="ChaB"/>
    <property type="match status" value="1"/>
</dbReference>
<proteinExistence type="predicted"/>
<keyword evidence="2" id="KW-1185">Reference proteome</keyword>
<gene>
    <name evidence="1" type="ORF">G4Y79_06650</name>
</gene>
<dbReference type="Proteomes" id="UP000594468">
    <property type="component" value="Chromosome"/>
</dbReference>
<accession>A0A7S8EC75</accession>